<reference evidence="1" key="1">
    <citation type="submission" date="2016-10" db="EMBL/GenBank/DDBJ databases">
        <authorList>
            <person name="Benchimol M."/>
            <person name="Almeida L.G."/>
            <person name="Vasconcelos A.T."/>
            <person name="Perreira-Neves A."/>
            <person name="Rosa I.A."/>
            <person name="Tasca T."/>
            <person name="Bogo M.R."/>
            <person name="de Souza W."/>
        </authorList>
    </citation>
    <scope>NUCLEOTIDE SEQUENCE [LARGE SCALE GENOMIC DNA]</scope>
    <source>
        <strain evidence="1">K</strain>
    </source>
</reference>
<evidence type="ECO:0000313" key="2">
    <source>
        <dbReference type="Proteomes" id="UP000179807"/>
    </source>
</evidence>
<dbReference type="VEuPathDB" id="TrichDB:TRFO_19692"/>
<organism evidence="1 2">
    <name type="scientific">Tritrichomonas foetus</name>
    <dbReference type="NCBI Taxonomy" id="1144522"/>
    <lineage>
        <taxon>Eukaryota</taxon>
        <taxon>Metamonada</taxon>
        <taxon>Parabasalia</taxon>
        <taxon>Tritrichomonadida</taxon>
        <taxon>Tritrichomonadidae</taxon>
        <taxon>Tritrichomonas</taxon>
    </lineage>
</organism>
<dbReference type="AlphaFoldDB" id="A0A1J4KHM8"/>
<dbReference type="Proteomes" id="UP000179807">
    <property type="component" value="Unassembled WGS sequence"/>
</dbReference>
<sequence length="848" mass="100497">MNFENNFDESILDIHPKSLDQIFFLSQFEKASNSVSYALAHLLVTPNPSARAFYLKIINDHLRNIHKSINISLIDDLIDDFLCESSVLYDERFQNPEYLKLIYSIQANLTHILYPRFLKDIFIYDETSFSIYCEPENHVFGFFNEFNKSMNTTYCVPHRELFDYEESIFQDGSEENMISFFEKMIHQNDKRYIELWGNFTAWINIKYILHDFLFQEAILLAQKQYEIKPLLIIFTNLINRLRIPSRDQFVDIEKFHPRPLADHINQIFEFFAKYNILQVFFQYCQIKNDSETAFELFMFLGKNDQICLEFDDILNISEFMINIITIACNYQHFHPDPKKMLPRFKQKVDLITQNITNSLSSPTTEKIDVLIGSYLYLLMKLEVNISEFFHTINLHAFLEKANLVIRSLFYIASHLQYISIRYNLFEGLYYFHFIFTINDEAIMQTPVFTELVVTFLNIAYHILPDMETNFFFQIFNLLCLWFSEHIYSIDQKVLISFHHLIDHARIDLFISKLDIKECAVNLLKTMNPTLVACVIRMSEMKEALKPVIFEYVLEHQIDQTKFEIESYSESVFKILAIYDGPENPQIHQLFQQVFNNYSNFNEKNIPPYLAAAATNILKFESINIFGNYLSIANNDFDFILAISKIPTKDLYLGNCQTFITYGQLIYNFLKATQYEPANSQLHQEYIEVLTNAIPYFFYQVHLLSKEYIESLNELIVHSIQNFELNSQTLNIFFSIIIQIKGENDYIKWKILEQTKDVLLNKIENHVRSIYFQSKAKEIIKFHQKMYQIDKSQFESLLSQISQVHLYDEYMETIQNSKENEIDKLIESIKALNSCQYSDHIMGGYRSRL</sequence>
<comment type="caution">
    <text evidence="1">The sequence shown here is derived from an EMBL/GenBank/DDBJ whole genome shotgun (WGS) entry which is preliminary data.</text>
</comment>
<accession>A0A1J4KHM8</accession>
<dbReference type="EMBL" id="MLAK01000599">
    <property type="protein sequence ID" value="OHT10895.1"/>
    <property type="molecule type" value="Genomic_DNA"/>
</dbReference>
<protein>
    <submittedName>
        <fullName evidence="1">Uncharacterized protein</fullName>
    </submittedName>
</protein>
<evidence type="ECO:0000313" key="1">
    <source>
        <dbReference type="EMBL" id="OHT10895.1"/>
    </source>
</evidence>
<dbReference type="GeneID" id="94835649"/>
<name>A0A1J4KHM8_9EUKA</name>
<keyword evidence="2" id="KW-1185">Reference proteome</keyword>
<proteinExistence type="predicted"/>
<gene>
    <name evidence="1" type="ORF">TRFO_19692</name>
</gene>
<dbReference type="RefSeq" id="XP_068364031.1">
    <property type="nucleotide sequence ID" value="XM_068500945.1"/>
</dbReference>